<name>A0A840VES7_9PROT</name>
<dbReference type="PANTHER" id="PTHR30126:SF91">
    <property type="entry name" value="LYSR FAMILY TRANSCRIPTIONAL REGULATOR"/>
    <property type="match status" value="1"/>
</dbReference>
<reference evidence="6 7" key="1">
    <citation type="submission" date="2020-08" db="EMBL/GenBank/DDBJ databases">
        <title>Genomic Encyclopedia of Type Strains, Phase IV (KMG-IV): sequencing the most valuable type-strain genomes for metagenomic binning, comparative biology and taxonomic classification.</title>
        <authorList>
            <person name="Goeker M."/>
        </authorList>
    </citation>
    <scope>NUCLEOTIDE SEQUENCE [LARGE SCALE GENOMIC DNA]</scope>
    <source>
        <strain evidence="6 7">DSM 27026</strain>
    </source>
</reference>
<dbReference type="Gene3D" id="3.40.190.290">
    <property type="match status" value="1"/>
</dbReference>
<feature type="domain" description="HTH lysR-type" evidence="5">
    <location>
        <begin position="5"/>
        <end position="62"/>
    </location>
</feature>
<proteinExistence type="inferred from homology"/>
<accession>A0A840VES7</accession>
<dbReference type="Pfam" id="PF03466">
    <property type="entry name" value="LysR_substrate"/>
    <property type="match status" value="1"/>
</dbReference>
<keyword evidence="2" id="KW-0805">Transcription regulation</keyword>
<dbReference type="GO" id="GO:0000976">
    <property type="term" value="F:transcription cis-regulatory region binding"/>
    <property type="evidence" value="ECO:0007669"/>
    <property type="project" value="TreeGrafter"/>
</dbReference>
<protein>
    <submittedName>
        <fullName evidence="6">DNA-binding transcriptional LysR family regulator</fullName>
    </submittedName>
</protein>
<evidence type="ECO:0000256" key="4">
    <source>
        <dbReference type="ARBA" id="ARBA00023163"/>
    </source>
</evidence>
<dbReference type="Pfam" id="PF00126">
    <property type="entry name" value="HTH_1"/>
    <property type="match status" value="1"/>
</dbReference>
<evidence type="ECO:0000313" key="7">
    <source>
        <dbReference type="Proteomes" id="UP000553706"/>
    </source>
</evidence>
<dbReference type="FunFam" id="1.10.10.10:FF:000001">
    <property type="entry name" value="LysR family transcriptional regulator"/>
    <property type="match status" value="1"/>
</dbReference>
<dbReference type="InterPro" id="IPR005119">
    <property type="entry name" value="LysR_subst-bd"/>
</dbReference>
<dbReference type="PRINTS" id="PR00039">
    <property type="entry name" value="HTHLYSR"/>
</dbReference>
<organism evidence="6 7">
    <name type="scientific">Acidocella aromatica</name>
    <dbReference type="NCBI Taxonomy" id="1303579"/>
    <lineage>
        <taxon>Bacteria</taxon>
        <taxon>Pseudomonadati</taxon>
        <taxon>Pseudomonadota</taxon>
        <taxon>Alphaproteobacteria</taxon>
        <taxon>Acetobacterales</taxon>
        <taxon>Acidocellaceae</taxon>
        <taxon>Acidocella</taxon>
    </lineage>
</organism>
<evidence type="ECO:0000313" key="6">
    <source>
        <dbReference type="EMBL" id="MBB5374393.1"/>
    </source>
</evidence>
<dbReference type="Proteomes" id="UP000553706">
    <property type="component" value="Unassembled WGS sequence"/>
</dbReference>
<evidence type="ECO:0000256" key="1">
    <source>
        <dbReference type="ARBA" id="ARBA00009437"/>
    </source>
</evidence>
<keyword evidence="4" id="KW-0804">Transcription</keyword>
<dbReference type="EMBL" id="JACHFJ010000016">
    <property type="protein sequence ID" value="MBB5374393.1"/>
    <property type="molecule type" value="Genomic_DNA"/>
</dbReference>
<dbReference type="SUPFAM" id="SSF53850">
    <property type="entry name" value="Periplasmic binding protein-like II"/>
    <property type="match status" value="1"/>
</dbReference>
<evidence type="ECO:0000256" key="3">
    <source>
        <dbReference type="ARBA" id="ARBA00023125"/>
    </source>
</evidence>
<dbReference type="AlphaFoldDB" id="A0A840VES7"/>
<keyword evidence="7" id="KW-1185">Reference proteome</keyword>
<gene>
    <name evidence="6" type="ORF">HNP71_002667</name>
</gene>
<dbReference type="SUPFAM" id="SSF46785">
    <property type="entry name" value="Winged helix' DNA-binding domain"/>
    <property type="match status" value="1"/>
</dbReference>
<dbReference type="InterPro" id="IPR036390">
    <property type="entry name" value="WH_DNA-bd_sf"/>
</dbReference>
<comment type="caution">
    <text evidence="6">The sequence shown here is derived from an EMBL/GenBank/DDBJ whole genome shotgun (WGS) entry which is preliminary data.</text>
</comment>
<dbReference type="PANTHER" id="PTHR30126">
    <property type="entry name" value="HTH-TYPE TRANSCRIPTIONAL REGULATOR"/>
    <property type="match status" value="1"/>
</dbReference>
<dbReference type="Gene3D" id="1.10.10.10">
    <property type="entry name" value="Winged helix-like DNA-binding domain superfamily/Winged helix DNA-binding domain"/>
    <property type="match status" value="1"/>
</dbReference>
<dbReference type="RefSeq" id="WP_183267411.1">
    <property type="nucleotide sequence ID" value="NZ_JACHFJ010000016.1"/>
</dbReference>
<keyword evidence="3 6" id="KW-0238">DNA-binding</keyword>
<evidence type="ECO:0000256" key="2">
    <source>
        <dbReference type="ARBA" id="ARBA00023015"/>
    </source>
</evidence>
<dbReference type="InterPro" id="IPR000847">
    <property type="entry name" value="LysR_HTH_N"/>
</dbReference>
<dbReference type="GO" id="GO:0003700">
    <property type="term" value="F:DNA-binding transcription factor activity"/>
    <property type="evidence" value="ECO:0007669"/>
    <property type="project" value="InterPro"/>
</dbReference>
<comment type="similarity">
    <text evidence="1">Belongs to the LysR transcriptional regulatory family.</text>
</comment>
<dbReference type="InterPro" id="IPR036388">
    <property type="entry name" value="WH-like_DNA-bd_sf"/>
</dbReference>
<evidence type="ECO:0000259" key="5">
    <source>
        <dbReference type="PROSITE" id="PS50931"/>
    </source>
</evidence>
<dbReference type="PROSITE" id="PS50931">
    <property type="entry name" value="HTH_LYSR"/>
    <property type="match status" value="1"/>
</dbReference>
<sequence>MLEGVTLDQLRMFIAAAETQSFSAAGRRLHRAQSVISQAIANLECQLGVTLFRREGRYPELTEQGKLLLADAQTVTASLAALKARAKGMAEGLEPELSVAIDVMFPMSVLTRAAADFGEHFPVTPLRLYVEALGGVAKAVLEQQCGIGIMGSLPLSSTALVTERLLPVRIVFVAAPRHSLAQIQGGVTCEDLAQHVQLVLTDRTDLSKGREFSVMSPRSWRLADMGAKHAFLLAGLGWGGMPLEMVARDLREGALVELKLLDAPERVQMAMSAAYRADAPPGPAGRWFVEQLKHHAGALEAPEPGYITAKLALSDT</sequence>